<proteinExistence type="predicted"/>
<feature type="domain" description="YgjP-like metallopeptidase" evidence="1">
    <location>
        <begin position="28"/>
        <end position="231"/>
    </location>
</feature>
<dbReference type="Proteomes" id="UP000323565">
    <property type="component" value="Chromosome"/>
</dbReference>
<keyword evidence="3" id="KW-1185">Reference proteome</keyword>
<protein>
    <submittedName>
        <fullName evidence="2">M48 family metallopeptidase</fullName>
    </submittedName>
</protein>
<dbReference type="EMBL" id="CP043031">
    <property type="protein sequence ID" value="QEH94329.1"/>
    <property type="molecule type" value="Genomic_DNA"/>
</dbReference>
<reference evidence="2 3" key="1">
    <citation type="submission" date="2019-08" db="EMBL/GenBank/DDBJ databases">
        <title>Dermacoccus abyssi strain HZAU 226, whole genome Nanopore sequencing project.</title>
        <authorList>
            <person name="Guo A."/>
            <person name="Zhang X."/>
            <person name="Ruan Y."/>
            <person name="Liu W."/>
            <person name="Chen Q."/>
            <person name="Gu L."/>
        </authorList>
    </citation>
    <scope>NUCLEOTIDE SEQUENCE [LARGE SCALE GENOMIC DNA]</scope>
    <source>
        <strain evidence="2 3">HZAU 226</strain>
    </source>
</reference>
<accession>A0ABX5ZCG8</accession>
<dbReference type="CDD" id="cd07344">
    <property type="entry name" value="M48_yhfN_like"/>
    <property type="match status" value="1"/>
</dbReference>
<dbReference type="Gene3D" id="3.30.2010.10">
    <property type="entry name" value="Metalloproteases ('zincins'), catalytic domain"/>
    <property type="match status" value="1"/>
</dbReference>
<dbReference type="Pfam" id="PF01863">
    <property type="entry name" value="YgjP-like"/>
    <property type="match status" value="1"/>
</dbReference>
<evidence type="ECO:0000313" key="2">
    <source>
        <dbReference type="EMBL" id="QEH94329.1"/>
    </source>
</evidence>
<dbReference type="InterPro" id="IPR002725">
    <property type="entry name" value="YgjP-like_metallopeptidase"/>
</dbReference>
<dbReference type="PANTHER" id="PTHR30399">
    <property type="entry name" value="UNCHARACTERIZED PROTEIN YGJP"/>
    <property type="match status" value="1"/>
</dbReference>
<gene>
    <name evidence="2" type="ORF">FV141_12980</name>
</gene>
<dbReference type="PANTHER" id="PTHR30399:SF1">
    <property type="entry name" value="UTP PYROPHOSPHATASE"/>
    <property type="match status" value="1"/>
</dbReference>
<sequence length="247" mass="29047">MSTANAYMTIRGIDIDVIYKDIKNLHIGVYPPLGRVRVAAPNRFDDDAVRLAVIKRLPWIRQQRQQFKNAERQSEREMVTGESHYLWGSRYRLKIVDRPGRTHFEVDGDRLVLYTPPGRDSTSLRKALDGWYREQLRHVLPVVIARWEGKLGLSVPKWTIRRMKTKWGSCNRETRHICFNTELAKKHPDCLEYIVVHEMTHYLERGHGARFIKLMDSVMPDWRIRRDQLNAEPLAAEEWSAEERSAS</sequence>
<organism evidence="2 3">
    <name type="scientific">Dermacoccus abyssi</name>
    <dbReference type="NCBI Taxonomy" id="322596"/>
    <lineage>
        <taxon>Bacteria</taxon>
        <taxon>Bacillati</taxon>
        <taxon>Actinomycetota</taxon>
        <taxon>Actinomycetes</taxon>
        <taxon>Micrococcales</taxon>
        <taxon>Dermacoccaceae</taxon>
        <taxon>Dermacoccus</taxon>
    </lineage>
</organism>
<evidence type="ECO:0000313" key="3">
    <source>
        <dbReference type="Proteomes" id="UP000323565"/>
    </source>
</evidence>
<name>A0ABX5ZCG8_9MICO</name>
<evidence type="ECO:0000259" key="1">
    <source>
        <dbReference type="Pfam" id="PF01863"/>
    </source>
</evidence>
<dbReference type="InterPro" id="IPR053136">
    <property type="entry name" value="UTP_pyrophosphatase-like"/>
</dbReference>